<dbReference type="Proteomes" id="UP000325579">
    <property type="component" value="Unassembled WGS sequence"/>
</dbReference>
<protein>
    <submittedName>
        <fullName evidence="2">Uncharacterized protein</fullName>
    </submittedName>
</protein>
<organism evidence="2 3">
    <name type="scientific">Aspergillus pseudonomiae</name>
    <dbReference type="NCBI Taxonomy" id="1506151"/>
    <lineage>
        <taxon>Eukaryota</taxon>
        <taxon>Fungi</taxon>
        <taxon>Dikarya</taxon>
        <taxon>Ascomycota</taxon>
        <taxon>Pezizomycotina</taxon>
        <taxon>Eurotiomycetes</taxon>
        <taxon>Eurotiomycetidae</taxon>
        <taxon>Eurotiales</taxon>
        <taxon>Aspergillaceae</taxon>
        <taxon>Aspergillus</taxon>
        <taxon>Aspergillus subgen. Circumdati</taxon>
    </lineage>
</organism>
<keyword evidence="1" id="KW-0812">Transmembrane</keyword>
<evidence type="ECO:0000256" key="1">
    <source>
        <dbReference type="SAM" id="Phobius"/>
    </source>
</evidence>
<sequence length="112" mass="12947">MTPSLAFASSPLLVNTRVLSATYVREYLLSSLLFLLFIHIYIYIYISLVEGVDALFYPGLCFCILTPTINHHSRHISLLYRLVLSLLPPLPLVLWTVYAHRCRFLYPINSHH</sequence>
<keyword evidence="1" id="KW-0472">Membrane</keyword>
<keyword evidence="3" id="KW-1185">Reference proteome</keyword>
<evidence type="ECO:0000313" key="2">
    <source>
        <dbReference type="EMBL" id="KAE8397577.1"/>
    </source>
</evidence>
<evidence type="ECO:0000313" key="3">
    <source>
        <dbReference type="Proteomes" id="UP000325579"/>
    </source>
</evidence>
<feature type="transmembrane region" description="Helical" evidence="1">
    <location>
        <begin position="30"/>
        <end position="48"/>
    </location>
</feature>
<feature type="transmembrane region" description="Helical" evidence="1">
    <location>
        <begin position="78"/>
        <end position="98"/>
    </location>
</feature>
<gene>
    <name evidence="2" type="ORF">BDV37DRAFT_265440</name>
</gene>
<accession>A0A5N7CV27</accession>
<reference evidence="2 3" key="1">
    <citation type="submission" date="2019-04" db="EMBL/GenBank/DDBJ databases">
        <authorList>
            <consortium name="DOE Joint Genome Institute"/>
            <person name="Mondo S."/>
            <person name="Kjaerbolling I."/>
            <person name="Vesth T."/>
            <person name="Frisvad J.C."/>
            <person name="Nybo J.L."/>
            <person name="Theobald S."/>
            <person name="Kildgaard S."/>
            <person name="Isbrandt T."/>
            <person name="Kuo A."/>
            <person name="Sato A."/>
            <person name="Lyhne E.K."/>
            <person name="Kogle M.E."/>
            <person name="Wiebenga A."/>
            <person name="Kun R.S."/>
            <person name="Lubbers R.J."/>
            <person name="Makela M.R."/>
            <person name="Barry K."/>
            <person name="Chovatia M."/>
            <person name="Clum A."/>
            <person name="Daum C."/>
            <person name="Haridas S."/>
            <person name="He G."/>
            <person name="LaButti K."/>
            <person name="Lipzen A."/>
            <person name="Riley R."/>
            <person name="Salamov A."/>
            <person name="Simmons B.A."/>
            <person name="Magnuson J.K."/>
            <person name="Henrissat B."/>
            <person name="Mortensen U.H."/>
            <person name="Larsen T.O."/>
            <person name="Devries R.P."/>
            <person name="Grigoriev I.V."/>
            <person name="Machida M."/>
            <person name="Baker S.E."/>
            <person name="Andersen M.R."/>
            <person name="Cantor M.N."/>
            <person name="Hua S.X."/>
        </authorList>
    </citation>
    <scope>NUCLEOTIDE SEQUENCE [LARGE SCALE GENOMIC DNA]</scope>
    <source>
        <strain evidence="2 3">CBS 119388</strain>
    </source>
</reference>
<dbReference type="GeneID" id="43668475"/>
<proteinExistence type="predicted"/>
<dbReference type="AlphaFoldDB" id="A0A5N7CV27"/>
<dbReference type="RefSeq" id="XP_031934896.1">
    <property type="nucleotide sequence ID" value="XM_032083784.1"/>
</dbReference>
<dbReference type="EMBL" id="ML736888">
    <property type="protein sequence ID" value="KAE8397577.1"/>
    <property type="molecule type" value="Genomic_DNA"/>
</dbReference>
<keyword evidence="1" id="KW-1133">Transmembrane helix</keyword>
<name>A0A5N7CV27_9EURO</name>